<organism evidence="3 4">
    <name type="scientific">Domibacillus epiphyticus</name>
    <dbReference type="NCBI Taxonomy" id="1714355"/>
    <lineage>
        <taxon>Bacteria</taxon>
        <taxon>Bacillati</taxon>
        <taxon>Bacillota</taxon>
        <taxon>Bacilli</taxon>
        <taxon>Bacillales</taxon>
        <taxon>Bacillaceae</taxon>
        <taxon>Domibacillus</taxon>
    </lineage>
</organism>
<proteinExistence type="predicted"/>
<dbReference type="Pfam" id="PF21006">
    <property type="entry name" value="NHase_beta_N"/>
    <property type="match status" value="1"/>
</dbReference>
<accession>A0A1V2ACL4</accession>
<dbReference type="InterPro" id="IPR042262">
    <property type="entry name" value="CN_hydtase_beta_C"/>
</dbReference>
<dbReference type="EMBL" id="MSFI01000001">
    <property type="protein sequence ID" value="OMP68738.1"/>
    <property type="molecule type" value="Genomic_DNA"/>
</dbReference>
<reference evidence="3 4" key="1">
    <citation type="submission" date="2016-12" db="EMBL/GenBank/DDBJ databases">
        <title>Domibacillus sp. SAB 38T whole genome sequencing.</title>
        <authorList>
            <person name="Verma A."/>
            <person name="Ojha A.K."/>
            <person name="Krishnamurthi S."/>
        </authorList>
    </citation>
    <scope>NUCLEOTIDE SEQUENCE [LARGE SCALE GENOMIC DNA]</scope>
    <source>
        <strain evidence="3 4">SAB 38</strain>
    </source>
</reference>
<sequence>MKTCEVQSVNEVMASMPEESSPPRKNGELYFEEPWESRAFGMAIALYDQKIYSSWDDFRSLLVEKIASWENTDGEKNEWSYYDHWMGALEELVMKNGILDEQEIEKRANEFLSGVRDEF</sequence>
<dbReference type="Gene3D" id="1.10.472.20">
    <property type="entry name" value="Nitrile hydratase, beta subunit"/>
    <property type="match status" value="1"/>
</dbReference>
<comment type="caution">
    <text evidence="3">The sequence shown here is derived from an EMBL/GenBank/DDBJ whole genome shotgun (WGS) entry which is preliminary data.</text>
</comment>
<protein>
    <submittedName>
        <fullName evidence="3">Nitrile hydratase accessory protein</fullName>
    </submittedName>
</protein>
<name>A0A1V2ACL4_9BACI</name>
<dbReference type="AlphaFoldDB" id="A0A1V2ACL4"/>
<dbReference type="OrthoDB" id="9811616at2"/>
<evidence type="ECO:0000313" key="3">
    <source>
        <dbReference type="EMBL" id="OMP68738.1"/>
    </source>
</evidence>
<evidence type="ECO:0000313" key="4">
    <source>
        <dbReference type="Proteomes" id="UP000188613"/>
    </source>
</evidence>
<dbReference type="STRING" id="1714355.BTO28_01440"/>
<dbReference type="SUPFAM" id="SSF50090">
    <property type="entry name" value="Electron transport accessory proteins"/>
    <property type="match status" value="1"/>
</dbReference>
<dbReference type="Proteomes" id="UP000188613">
    <property type="component" value="Unassembled WGS sequence"/>
</dbReference>
<keyword evidence="4" id="KW-1185">Reference proteome</keyword>
<gene>
    <name evidence="3" type="ORF">BTO28_01440</name>
</gene>
<dbReference type="InterPro" id="IPR008990">
    <property type="entry name" value="Elect_transpt_acc-like_dom_sf"/>
</dbReference>
<evidence type="ECO:0000256" key="1">
    <source>
        <dbReference type="SAM" id="MobiDB-lite"/>
    </source>
</evidence>
<dbReference type="RefSeq" id="WP_076763325.1">
    <property type="nucleotide sequence ID" value="NZ_MSFI01000001.1"/>
</dbReference>
<evidence type="ECO:0000259" key="2">
    <source>
        <dbReference type="Pfam" id="PF21006"/>
    </source>
</evidence>
<dbReference type="NCBIfam" id="TIGR03889">
    <property type="entry name" value="nitrile_acc"/>
    <property type="match status" value="1"/>
</dbReference>
<dbReference type="InterPro" id="IPR049054">
    <property type="entry name" value="CN_hydtase_beta-like_N"/>
</dbReference>
<feature type="domain" description="Nitrile hydratase beta subunit-like N-terminal" evidence="2">
    <location>
        <begin position="28"/>
        <end position="111"/>
    </location>
</feature>
<feature type="region of interest" description="Disordered" evidence="1">
    <location>
        <begin position="7"/>
        <end position="27"/>
    </location>
</feature>
<dbReference type="InterPro" id="IPR023808">
    <property type="entry name" value="Nitrile_Hydratase_acc_put"/>
</dbReference>